<dbReference type="RefSeq" id="WP_311560051.1">
    <property type="nucleotide sequence ID" value="NZ_JAVREJ010000035.1"/>
</dbReference>
<dbReference type="Proteomes" id="UP001183202">
    <property type="component" value="Unassembled WGS sequence"/>
</dbReference>
<keyword evidence="3" id="KW-1185">Reference proteome</keyword>
<evidence type="ECO:0000256" key="1">
    <source>
        <dbReference type="SAM" id="Phobius"/>
    </source>
</evidence>
<keyword evidence="1" id="KW-1133">Transmembrane helix</keyword>
<gene>
    <name evidence="2" type="ORF">RM445_29010</name>
</gene>
<dbReference type="EMBL" id="JAVREJ010000035">
    <property type="protein sequence ID" value="MDT0353540.1"/>
    <property type="molecule type" value="Genomic_DNA"/>
</dbReference>
<accession>A0ABU2NHW1</accession>
<proteinExistence type="predicted"/>
<name>A0ABU2NHW1_9PSEU</name>
<protein>
    <recommendedName>
        <fullName evidence="4">Integral membrane protein</fullName>
    </recommendedName>
</protein>
<reference evidence="3" key="1">
    <citation type="submission" date="2023-07" db="EMBL/GenBank/DDBJ databases">
        <title>30 novel species of actinomycetes from the DSMZ collection.</title>
        <authorList>
            <person name="Nouioui I."/>
        </authorList>
    </citation>
    <scope>NUCLEOTIDE SEQUENCE [LARGE SCALE GENOMIC DNA]</scope>
    <source>
        <strain evidence="3">DSM 45834</strain>
    </source>
</reference>
<sequence length="180" mass="19243">MDARDPDPPQRLQRALMLTCAAVVVGVVAHLLGGGSVEPVAVAAAFPVLLGLSWPLTHRERGWLPIAGAQLAGQQVVHTLLASATDVAAPGPPVDAFVYGHVLAAVLVAVCLRRGEQRVWALARRAAHILALLWRRVLDLLSLGEPPRPHEVRPTPPTLPVPRPPLLRHAVVRRGPPVHV</sequence>
<keyword evidence="1" id="KW-0472">Membrane</keyword>
<organism evidence="2 3">
    <name type="scientific">Pseudonocardia charpentierae</name>
    <dbReference type="NCBI Taxonomy" id="3075545"/>
    <lineage>
        <taxon>Bacteria</taxon>
        <taxon>Bacillati</taxon>
        <taxon>Actinomycetota</taxon>
        <taxon>Actinomycetes</taxon>
        <taxon>Pseudonocardiales</taxon>
        <taxon>Pseudonocardiaceae</taxon>
        <taxon>Pseudonocardia</taxon>
    </lineage>
</organism>
<keyword evidence="1" id="KW-0812">Transmembrane</keyword>
<evidence type="ECO:0000313" key="3">
    <source>
        <dbReference type="Proteomes" id="UP001183202"/>
    </source>
</evidence>
<feature type="transmembrane region" description="Helical" evidence="1">
    <location>
        <begin position="12"/>
        <end position="33"/>
    </location>
</feature>
<evidence type="ECO:0008006" key="4">
    <source>
        <dbReference type="Google" id="ProtNLM"/>
    </source>
</evidence>
<comment type="caution">
    <text evidence="2">The sequence shown here is derived from an EMBL/GenBank/DDBJ whole genome shotgun (WGS) entry which is preliminary data.</text>
</comment>
<evidence type="ECO:0000313" key="2">
    <source>
        <dbReference type="EMBL" id="MDT0353540.1"/>
    </source>
</evidence>